<gene>
    <name evidence="2" type="ORF">SE18_07555</name>
</gene>
<dbReference type="Proteomes" id="UP000050277">
    <property type="component" value="Unassembled WGS sequence"/>
</dbReference>
<reference evidence="2 3" key="1">
    <citation type="submission" date="2015-07" db="EMBL/GenBank/DDBJ databases">
        <title>Whole genome sequence of Herpetosiphon geysericola DSM 7119.</title>
        <authorList>
            <person name="Hemp J."/>
            <person name="Ward L.M."/>
            <person name="Pace L.A."/>
            <person name="Fischer W.W."/>
        </authorList>
    </citation>
    <scope>NUCLEOTIDE SEQUENCE [LARGE SCALE GENOMIC DNA]</scope>
    <source>
        <strain evidence="2 3">DSM 7119</strain>
    </source>
</reference>
<evidence type="ECO:0000313" key="3">
    <source>
        <dbReference type="Proteomes" id="UP000050277"/>
    </source>
</evidence>
<protein>
    <recommendedName>
        <fullName evidence="4">Lipoprotein LpqB beta-propeller domain-containing protein</fullName>
    </recommendedName>
</protein>
<name>A0A0P6YKU8_9CHLR</name>
<dbReference type="OrthoDB" id="9801421at2"/>
<dbReference type="EMBL" id="LGKP01000012">
    <property type="protein sequence ID" value="KPL90447.1"/>
    <property type="molecule type" value="Genomic_DNA"/>
</dbReference>
<dbReference type="InterPro" id="IPR015943">
    <property type="entry name" value="WD40/YVTN_repeat-like_dom_sf"/>
</dbReference>
<dbReference type="SUPFAM" id="SSF50969">
    <property type="entry name" value="YVTN repeat-like/Quinoprotein amine dehydrogenase"/>
    <property type="match status" value="1"/>
</dbReference>
<keyword evidence="3" id="KW-1185">Reference proteome</keyword>
<evidence type="ECO:0000313" key="2">
    <source>
        <dbReference type="EMBL" id="KPL90447.1"/>
    </source>
</evidence>
<comment type="caution">
    <text evidence="2">The sequence shown here is derived from an EMBL/GenBank/DDBJ whole genome shotgun (WGS) entry which is preliminary data.</text>
</comment>
<dbReference type="PROSITE" id="PS51257">
    <property type="entry name" value="PROKAR_LIPOPROTEIN"/>
    <property type="match status" value="1"/>
</dbReference>
<organism evidence="2 3">
    <name type="scientific">Herpetosiphon geysericola</name>
    <dbReference type="NCBI Taxonomy" id="70996"/>
    <lineage>
        <taxon>Bacteria</taxon>
        <taxon>Bacillati</taxon>
        <taxon>Chloroflexota</taxon>
        <taxon>Chloroflexia</taxon>
        <taxon>Herpetosiphonales</taxon>
        <taxon>Herpetosiphonaceae</taxon>
        <taxon>Herpetosiphon</taxon>
    </lineage>
</organism>
<dbReference type="RefSeq" id="WP_054533823.1">
    <property type="nucleotide sequence ID" value="NZ_LGKP01000012.1"/>
</dbReference>
<evidence type="ECO:0000256" key="1">
    <source>
        <dbReference type="SAM" id="SignalP"/>
    </source>
</evidence>
<evidence type="ECO:0008006" key="4">
    <source>
        <dbReference type="Google" id="ProtNLM"/>
    </source>
</evidence>
<sequence length="484" mass="53270">MRKAWWIGFCGLLSVLCLLVACSAPQISSSQTDQITPTLTQTGPLTITITTDLQATSLTNPLVLTQTEPLVWLALTKKDPEAIHLTSAEVGVEESIYPAPLLAINGLGQQTMITTETDGLIYREQGLPLPILYRPNPLPDQAFAAQIFTDHIEISWRRHFQFSPKLDYVAMRTFSLGATSLADRTQLEMINLQTGARQLLNESQGNLKVTDWFIGWTASGIYELSSINGPMSSASIRLFDPTQADLKQSIQLTGEGGIGDTFLDIEHGLLAHGGSSWHPNFGIKNLQTETDLIIGQNTDTTDIDNLSISPDGRYLAYLYHPTVSEAVEPTSGTIRLYSLEQQQPLGDLATGINPDMVRKRFDHHSSPFDPTMMLWTPDSQYLLALSCDPRTPWQWRPSGPSCDAASPIQQQRQGLVFRVADQQQLTTIVLPAHTGSIKLVSPTLLGMIAYVDNQALLIFCDIMTGQQSVPLALGKVIPMIVYPR</sequence>
<feature type="chain" id="PRO_5006133701" description="Lipoprotein LpqB beta-propeller domain-containing protein" evidence="1">
    <location>
        <begin position="24"/>
        <end position="484"/>
    </location>
</feature>
<accession>A0A0P6YKU8</accession>
<feature type="signal peptide" evidence="1">
    <location>
        <begin position="1"/>
        <end position="23"/>
    </location>
</feature>
<dbReference type="AlphaFoldDB" id="A0A0P6YKU8"/>
<dbReference type="Gene3D" id="2.130.10.10">
    <property type="entry name" value="YVTN repeat-like/Quinoprotein amine dehydrogenase"/>
    <property type="match status" value="1"/>
</dbReference>
<proteinExistence type="predicted"/>
<dbReference type="InterPro" id="IPR011044">
    <property type="entry name" value="Quino_amine_DH_bsu"/>
</dbReference>
<keyword evidence="1" id="KW-0732">Signal</keyword>